<organism evidence="2 3">
    <name type="scientific">Streptomyces buecherae</name>
    <dbReference type="NCBI Taxonomy" id="2763006"/>
    <lineage>
        <taxon>Bacteria</taxon>
        <taxon>Bacillati</taxon>
        <taxon>Actinomycetota</taxon>
        <taxon>Actinomycetes</taxon>
        <taxon>Kitasatosporales</taxon>
        <taxon>Streptomycetaceae</taxon>
        <taxon>Streptomyces</taxon>
    </lineage>
</organism>
<accession>A0A7H8NBE6</accession>
<dbReference type="EMBL" id="CP054929">
    <property type="protein sequence ID" value="QKW51068.1"/>
    <property type="molecule type" value="Genomic_DNA"/>
</dbReference>
<keyword evidence="3" id="KW-1185">Reference proteome</keyword>
<evidence type="ECO:0000256" key="1">
    <source>
        <dbReference type="SAM" id="MobiDB-lite"/>
    </source>
</evidence>
<feature type="region of interest" description="Disordered" evidence="1">
    <location>
        <begin position="72"/>
        <end position="109"/>
    </location>
</feature>
<evidence type="ECO:0000313" key="2">
    <source>
        <dbReference type="EMBL" id="QKW51068.1"/>
    </source>
</evidence>
<feature type="compositionally biased region" description="Low complexity" evidence="1">
    <location>
        <begin position="82"/>
        <end position="95"/>
    </location>
</feature>
<evidence type="ECO:0000313" key="3">
    <source>
        <dbReference type="Proteomes" id="UP000509303"/>
    </source>
</evidence>
<name>A0A7H8NBE6_9ACTN</name>
<proteinExistence type="predicted"/>
<sequence>MTTQPTHPARPRIGGLRTRLRAAHALSALRIVRDLAGLVPAVTALLLAPAHTTTGGTPQPVTLVILVDDRRCSAPTPPPHTSTPVTVHAATTPTSPGHALPATPYGPAV</sequence>
<gene>
    <name evidence="2" type="ORF">HUT08_17720</name>
</gene>
<dbReference type="RefSeq" id="WP_176162793.1">
    <property type="nucleotide sequence ID" value="NZ_CP054929.1"/>
</dbReference>
<dbReference type="AlphaFoldDB" id="A0A7H8NBE6"/>
<protein>
    <submittedName>
        <fullName evidence="2">Uncharacterized protein</fullName>
    </submittedName>
</protein>
<dbReference type="Proteomes" id="UP000509303">
    <property type="component" value="Chromosome"/>
</dbReference>
<reference evidence="2 3" key="1">
    <citation type="submission" date="2020-06" db="EMBL/GenBank/DDBJ databases">
        <title>Genome mining for natural products.</title>
        <authorList>
            <person name="Zhang B."/>
            <person name="Shi J."/>
            <person name="Ge H."/>
        </authorList>
    </citation>
    <scope>NUCLEOTIDE SEQUENCE [LARGE SCALE GENOMIC DNA]</scope>
    <source>
        <strain evidence="2 3">NA00687</strain>
    </source>
</reference>